<organism evidence="3">
    <name type="scientific">Actinomyces timonensis</name>
    <dbReference type="NCBI Taxonomy" id="1288391"/>
    <lineage>
        <taxon>Bacteria</taxon>
        <taxon>Bacillati</taxon>
        <taxon>Actinomycetota</taxon>
        <taxon>Actinomycetes</taxon>
        <taxon>Actinomycetales</taxon>
        <taxon>Actinomycetaceae</taxon>
        <taxon>Actinomyces</taxon>
    </lineage>
</organism>
<dbReference type="Gene3D" id="3.20.100.30">
    <property type="entry name" value="VTC, catalytic tunnel domain"/>
    <property type="match status" value="1"/>
</dbReference>
<proteinExistence type="predicted"/>
<protein>
    <submittedName>
        <fullName evidence="3">Polyphosphate polymerase domain-containing protein</fullName>
    </submittedName>
</protein>
<dbReference type="EMBL" id="CP159989">
    <property type="protein sequence ID" value="XCP82371.1"/>
    <property type="molecule type" value="Genomic_DNA"/>
</dbReference>
<dbReference type="InterPro" id="IPR018966">
    <property type="entry name" value="VTC_domain"/>
</dbReference>
<dbReference type="Pfam" id="PF09359">
    <property type="entry name" value="VTC"/>
    <property type="match status" value="1"/>
</dbReference>
<dbReference type="RefSeq" id="WP_366180615.1">
    <property type="nucleotide sequence ID" value="NZ_CP159989.1"/>
</dbReference>
<name>A0AAU8N2U6_9ACTO</name>
<reference evidence="3" key="1">
    <citation type="submission" date="2024-05" db="EMBL/GenBank/DDBJ databases">
        <title>Draft genome assemblies of 36 bacteria isolated from hibernating arctic ground squirrels.</title>
        <authorList>
            <person name="McKee H."/>
            <person name="Mullen L."/>
            <person name="Drown D.M."/>
            <person name="Duddleston K.N."/>
        </authorList>
    </citation>
    <scope>NUCLEOTIDE SEQUENCE</scope>
    <source>
        <strain evidence="3">AR004</strain>
    </source>
</reference>
<dbReference type="InterPro" id="IPR042267">
    <property type="entry name" value="VTC_sf"/>
</dbReference>
<feature type="compositionally biased region" description="Low complexity" evidence="1">
    <location>
        <begin position="208"/>
        <end position="223"/>
    </location>
</feature>
<sequence length="285" mass="31151">MTAAATRPALSTGALDAISLDELNDTADLLTRMDRKYIVPIEAAQSLLDALASGIAGRSRALEIKGQRSFAYTSTYFDTPDLAAYHLTARKRRRRFKVRTRSYLDSDLCFLEVKTRGPRGATIKERIPWALDDADRLTPEGRAFIAELLLGSGVCRARDEAERTAVALTPVMGTTYERTTLHLPQAEARSTIDTRLSWTPMWASPHSATGAARGADRPAGPQAIIETKSPGTPSPADRFLWGLGHRPVKISKYATGLALLNRDLPANKWHRVIKNDLAGAGGSER</sequence>
<dbReference type="AlphaFoldDB" id="A0AAU8N2U6"/>
<dbReference type="GO" id="GO:0006799">
    <property type="term" value="P:polyphosphate biosynthetic process"/>
    <property type="evidence" value="ECO:0007669"/>
    <property type="project" value="UniProtKB-ARBA"/>
</dbReference>
<feature type="region of interest" description="Disordered" evidence="1">
    <location>
        <begin position="205"/>
        <end position="233"/>
    </location>
</feature>
<gene>
    <name evidence="3" type="ORF">ABXS69_00060</name>
</gene>
<evidence type="ECO:0000313" key="3">
    <source>
        <dbReference type="EMBL" id="XCP82371.1"/>
    </source>
</evidence>
<evidence type="ECO:0000259" key="2">
    <source>
        <dbReference type="Pfam" id="PF09359"/>
    </source>
</evidence>
<feature type="domain" description="VTC" evidence="2">
    <location>
        <begin position="32"/>
        <end position="260"/>
    </location>
</feature>
<evidence type="ECO:0000256" key="1">
    <source>
        <dbReference type="SAM" id="MobiDB-lite"/>
    </source>
</evidence>
<accession>A0AAU8N2U6</accession>
<dbReference type="CDD" id="cd07750">
    <property type="entry name" value="PolyPPase_VTC_like"/>
    <property type="match status" value="1"/>
</dbReference>